<organism evidence="6 7">
    <name type="scientific">Roseburia inulinivorans</name>
    <dbReference type="NCBI Taxonomy" id="360807"/>
    <lineage>
        <taxon>Bacteria</taxon>
        <taxon>Bacillati</taxon>
        <taxon>Bacillota</taxon>
        <taxon>Clostridia</taxon>
        <taxon>Lachnospirales</taxon>
        <taxon>Lachnospiraceae</taxon>
        <taxon>Roseburia</taxon>
    </lineage>
</organism>
<evidence type="ECO:0000313" key="7">
    <source>
        <dbReference type="Proteomes" id="UP000049828"/>
    </source>
</evidence>
<keyword evidence="2" id="KW-0238">DNA-binding</keyword>
<evidence type="ECO:0000259" key="4">
    <source>
        <dbReference type="PROSITE" id="PS50932"/>
    </source>
</evidence>
<protein>
    <submittedName>
        <fullName evidence="6">Alanine racemase</fullName>
    </submittedName>
</protein>
<evidence type="ECO:0000256" key="1">
    <source>
        <dbReference type="ARBA" id="ARBA00023015"/>
    </source>
</evidence>
<keyword evidence="1" id="KW-0805">Transcription regulation</keyword>
<dbReference type="Gene3D" id="3.40.50.2300">
    <property type="match status" value="2"/>
</dbReference>
<dbReference type="EMBL" id="CVRS01000093">
    <property type="protein sequence ID" value="CRL41716.1"/>
    <property type="molecule type" value="Genomic_DNA"/>
</dbReference>
<keyword evidence="3" id="KW-0804">Transcription</keyword>
<feature type="domain" description="HTH lacI-type" evidence="4">
    <location>
        <begin position="29"/>
        <end position="83"/>
    </location>
</feature>
<keyword evidence="7" id="KW-1185">Reference proteome</keyword>
<dbReference type="Proteomes" id="UP000049828">
    <property type="component" value="Unassembled WGS sequence"/>
</dbReference>
<dbReference type="PROSITE" id="PS50932">
    <property type="entry name" value="HTH_LACI_2"/>
    <property type="match status" value="1"/>
</dbReference>
<dbReference type="SUPFAM" id="SSF47413">
    <property type="entry name" value="lambda repressor-like DNA-binding domains"/>
    <property type="match status" value="1"/>
</dbReference>
<reference evidence="7" key="1">
    <citation type="submission" date="2015-05" db="EMBL/GenBank/DDBJ databases">
        <authorList>
            <consortium name="Pathogen Informatics"/>
        </authorList>
    </citation>
    <scope>NUCLEOTIDE SEQUENCE [LARGE SCALE GENOMIC DNA]</scope>
    <source>
        <strain evidence="7">L1-83</strain>
    </source>
</reference>
<dbReference type="InterPro" id="IPR010982">
    <property type="entry name" value="Lambda_DNA-bd_dom_sf"/>
</dbReference>
<sequence>MQEATTQFRGSNCFEERRAFMGNEEKKNITIADVAEALGVSKTTVSRAISGKGRIGQETRDRVLKYIEEHDYKPNVIAKGLAQSKTYNLCVVMPGEYDVVDLTFFQECLFGIQEIAGIMEYDILLSICKNNDISSLERIISNRKVDGVILMRTFVEDRQIEYLQEKKVPFVTIGSSNYTGVIQIDHNHKSACKELTSIILMKGMRRIALIGGDENHVVTQSRLRGFREAYEKMGEVIDPTMLFLNLDNHVVIDKIVEEVLERKAECILCMDDAVCSRVLKKLREKHVKVPKDIRVASFYNSSVLENNVPSITSLSFDAKELGMVACKTVLDVIEGAEVETRTLLPYEVVLKESTK</sequence>
<evidence type="ECO:0000256" key="3">
    <source>
        <dbReference type="ARBA" id="ARBA00023163"/>
    </source>
</evidence>
<dbReference type="Pfam" id="PF00356">
    <property type="entry name" value="LacI"/>
    <property type="match status" value="1"/>
</dbReference>
<dbReference type="CDD" id="cd01392">
    <property type="entry name" value="HTH_LacI"/>
    <property type="match status" value="1"/>
</dbReference>
<dbReference type="AlphaFoldDB" id="A0A0M6WVX1"/>
<dbReference type="Pfam" id="PF13377">
    <property type="entry name" value="Peripla_BP_3"/>
    <property type="match status" value="1"/>
</dbReference>
<dbReference type="InterPro" id="IPR001387">
    <property type="entry name" value="Cro/C1-type_HTH"/>
</dbReference>
<dbReference type="InterPro" id="IPR028082">
    <property type="entry name" value="Peripla_BP_I"/>
</dbReference>
<proteinExistence type="predicted"/>
<dbReference type="PANTHER" id="PTHR30146:SF109">
    <property type="entry name" value="HTH-TYPE TRANSCRIPTIONAL REGULATOR GALS"/>
    <property type="match status" value="1"/>
</dbReference>
<evidence type="ECO:0000259" key="5">
    <source>
        <dbReference type="PROSITE" id="PS50943"/>
    </source>
</evidence>
<gene>
    <name evidence="6" type="ORF">RIL183_29361</name>
</gene>
<dbReference type="InterPro" id="IPR000843">
    <property type="entry name" value="HTH_LacI"/>
</dbReference>
<name>A0A0M6WVX1_9FIRM</name>
<dbReference type="GO" id="GO:0003700">
    <property type="term" value="F:DNA-binding transcription factor activity"/>
    <property type="evidence" value="ECO:0007669"/>
    <property type="project" value="TreeGrafter"/>
</dbReference>
<dbReference type="SMART" id="SM00354">
    <property type="entry name" value="HTH_LACI"/>
    <property type="match status" value="1"/>
</dbReference>
<dbReference type="PROSITE" id="PS50943">
    <property type="entry name" value="HTH_CROC1"/>
    <property type="match status" value="1"/>
</dbReference>
<feature type="domain" description="HTH cro/C1-type" evidence="5">
    <location>
        <begin position="25"/>
        <end position="59"/>
    </location>
</feature>
<evidence type="ECO:0000256" key="2">
    <source>
        <dbReference type="ARBA" id="ARBA00023125"/>
    </source>
</evidence>
<dbReference type="STRING" id="360807.ERS852392_03023"/>
<dbReference type="Gene3D" id="1.10.260.40">
    <property type="entry name" value="lambda repressor-like DNA-binding domains"/>
    <property type="match status" value="1"/>
</dbReference>
<evidence type="ECO:0000313" key="6">
    <source>
        <dbReference type="EMBL" id="CRL41716.1"/>
    </source>
</evidence>
<dbReference type="PANTHER" id="PTHR30146">
    <property type="entry name" value="LACI-RELATED TRANSCRIPTIONAL REPRESSOR"/>
    <property type="match status" value="1"/>
</dbReference>
<accession>A0A0M6WVX1</accession>
<dbReference type="InterPro" id="IPR046335">
    <property type="entry name" value="LacI/GalR-like_sensor"/>
</dbReference>
<dbReference type="SUPFAM" id="SSF53822">
    <property type="entry name" value="Periplasmic binding protein-like I"/>
    <property type="match status" value="1"/>
</dbReference>
<dbReference type="GO" id="GO:0000976">
    <property type="term" value="F:transcription cis-regulatory region binding"/>
    <property type="evidence" value="ECO:0007669"/>
    <property type="project" value="TreeGrafter"/>
</dbReference>